<evidence type="ECO:0000313" key="13">
    <source>
        <dbReference type="EMBL" id="KIX09707.1"/>
    </source>
</evidence>
<dbReference type="InterPro" id="IPR036388">
    <property type="entry name" value="WH-like_DNA-bd_sf"/>
</dbReference>
<sequence>MNLGMPVDDRPSTSRKETISAGNQKVLDYIETTFNGILHEIKVRPCGRPVIVIRRIITMKPYYDPTDFMRLKWHTEDREVKYYFPGKNADESWRFACLGRILGEIHTAIRTGITVTKRDIYYRDPSLFRRQKIVDRYIDDIAYTCQVTRGDMNVTASPKGLMAGLPAPSEAGRPSMIQAACENASITGIQHLQWILVVEKEATFNALVEGRFHQHTTIGPGGVLTAKGYPDLATRKILRLLLNHARPSTQVFGLFDWDPDGIRMLKCYLYGSKNLAQEHNCNTPELKWLGLKVEDVVSFGHPDEPSMLLTTRDRITAISMLASEEWRDGSGAVLPDLRETMAELQRMLMLNRKAEIQILDERKGGLQDWLVRKLGDGSKDITVVS</sequence>
<evidence type="ECO:0000256" key="4">
    <source>
        <dbReference type="ARBA" id="ARBA00012895"/>
    </source>
</evidence>
<protein>
    <recommendedName>
        <fullName evidence="4">DNA topoisomerase (ATP-hydrolyzing)</fullName>
        <ecNumber evidence="4">5.6.2.2</ecNumber>
    </recommendedName>
</protein>
<evidence type="ECO:0000259" key="12">
    <source>
        <dbReference type="Pfam" id="PF21180"/>
    </source>
</evidence>
<name>A0A0D2G4Q7_9EURO</name>
<dbReference type="AlphaFoldDB" id="A0A0D2G4Q7"/>
<dbReference type="GO" id="GO:0046872">
    <property type="term" value="F:metal ion binding"/>
    <property type="evidence" value="ECO:0007669"/>
    <property type="project" value="UniProtKB-KW"/>
</dbReference>
<keyword evidence="7 10" id="KW-0799">Topoisomerase</keyword>
<organism evidence="13 14">
    <name type="scientific">Rhinocladiella mackenziei CBS 650.93</name>
    <dbReference type="NCBI Taxonomy" id="1442369"/>
    <lineage>
        <taxon>Eukaryota</taxon>
        <taxon>Fungi</taxon>
        <taxon>Dikarya</taxon>
        <taxon>Ascomycota</taxon>
        <taxon>Pezizomycotina</taxon>
        <taxon>Eurotiomycetes</taxon>
        <taxon>Chaetothyriomycetidae</taxon>
        <taxon>Chaetothyriales</taxon>
        <taxon>Herpotrichiellaceae</taxon>
        <taxon>Rhinocladiella</taxon>
    </lineage>
</organism>
<evidence type="ECO:0000259" key="11">
    <source>
        <dbReference type="Pfam" id="PF04406"/>
    </source>
</evidence>
<reference evidence="13 14" key="1">
    <citation type="submission" date="2015-01" db="EMBL/GenBank/DDBJ databases">
        <title>The Genome Sequence of Rhinocladiella mackenzie CBS 650.93.</title>
        <authorList>
            <consortium name="The Broad Institute Genomics Platform"/>
            <person name="Cuomo C."/>
            <person name="de Hoog S."/>
            <person name="Gorbushina A."/>
            <person name="Stielow B."/>
            <person name="Teixiera M."/>
            <person name="Abouelleil A."/>
            <person name="Chapman S.B."/>
            <person name="Priest M."/>
            <person name="Young S.K."/>
            <person name="Wortman J."/>
            <person name="Nusbaum C."/>
            <person name="Birren B."/>
        </authorList>
    </citation>
    <scope>NUCLEOTIDE SEQUENCE [LARGE SCALE GENOMIC DNA]</scope>
    <source>
        <strain evidence="13 14">CBS 650.93</strain>
    </source>
</reference>
<dbReference type="OrthoDB" id="5377392at2759"/>
<dbReference type="GeneID" id="25288859"/>
<dbReference type="GO" id="GO:0000706">
    <property type="term" value="P:meiotic DNA double-strand break processing"/>
    <property type="evidence" value="ECO:0007669"/>
    <property type="project" value="TreeGrafter"/>
</dbReference>
<dbReference type="GO" id="GO:0003918">
    <property type="term" value="F:DNA topoisomerase type II (double strand cut, ATP-hydrolyzing) activity"/>
    <property type="evidence" value="ECO:0007669"/>
    <property type="project" value="UniProtKB-UniRule"/>
</dbReference>
<evidence type="ECO:0000256" key="2">
    <source>
        <dbReference type="ARBA" id="ARBA00001946"/>
    </source>
</evidence>
<comment type="similarity">
    <text evidence="3 10">Belongs to the TOP6A family.</text>
</comment>
<keyword evidence="8 10" id="KW-0238">DNA-binding</keyword>
<dbReference type="PANTHER" id="PTHR10848">
    <property type="entry name" value="MEIOTIC RECOMBINATION PROTEIN SPO11"/>
    <property type="match status" value="1"/>
</dbReference>
<dbReference type="PANTHER" id="PTHR10848:SF0">
    <property type="entry name" value="MEIOTIC RECOMBINATION PROTEIN SPO11"/>
    <property type="match status" value="1"/>
</dbReference>
<comment type="catalytic activity">
    <reaction evidence="1 10">
        <text>ATP-dependent breakage, passage and rejoining of double-stranded DNA.</text>
        <dbReference type="EC" id="5.6.2.2"/>
    </reaction>
</comment>
<keyword evidence="14" id="KW-1185">Reference proteome</keyword>
<feature type="active site" description="O-(5'-phospho-DNA)-tyrosine intermediate" evidence="10">
    <location>
        <position position="122"/>
    </location>
</feature>
<evidence type="ECO:0000256" key="8">
    <source>
        <dbReference type="ARBA" id="ARBA00023125"/>
    </source>
</evidence>
<feature type="domain" description="Topoisomerase 6 subunit A/Spo11 TOPRIM" evidence="12">
    <location>
        <begin position="195"/>
        <end position="362"/>
    </location>
</feature>
<dbReference type="GO" id="GO:0000228">
    <property type="term" value="C:nuclear chromosome"/>
    <property type="evidence" value="ECO:0007669"/>
    <property type="project" value="TreeGrafter"/>
</dbReference>
<dbReference type="PRINTS" id="PR01550">
    <property type="entry name" value="TOP6AFAMILY"/>
</dbReference>
<accession>A0A0D2G4Q7</accession>
<dbReference type="RefSeq" id="XP_013276843.1">
    <property type="nucleotide sequence ID" value="XM_013421389.1"/>
</dbReference>
<feature type="domain" description="Spo11/DNA topoisomerase VI subunit A N-terminal" evidence="11">
    <location>
        <begin position="93"/>
        <end position="154"/>
    </location>
</feature>
<dbReference type="EMBL" id="KN847475">
    <property type="protein sequence ID" value="KIX09707.1"/>
    <property type="molecule type" value="Genomic_DNA"/>
</dbReference>
<dbReference type="InterPro" id="IPR002815">
    <property type="entry name" value="Spo11/TopoVI_A"/>
</dbReference>
<dbReference type="InterPro" id="IPR034136">
    <property type="entry name" value="TOPRIM_Topo6A/Spo11"/>
</dbReference>
<keyword evidence="6" id="KW-0460">Magnesium</keyword>
<proteinExistence type="inferred from homology"/>
<dbReference type="STRING" id="1442369.A0A0D2G4Q7"/>
<evidence type="ECO:0000313" key="14">
    <source>
        <dbReference type="Proteomes" id="UP000053617"/>
    </source>
</evidence>
<dbReference type="Pfam" id="PF04406">
    <property type="entry name" value="TP6A_N"/>
    <property type="match status" value="1"/>
</dbReference>
<gene>
    <name evidence="13" type="ORF">Z518_00788</name>
</gene>
<dbReference type="SUPFAM" id="SSF56726">
    <property type="entry name" value="DNA topoisomerase IV, alpha subunit"/>
    <property type="match status" value="1"/>
</dbReference>
<dbReference type="GO" id="GO:0042138">
    <property type="term" value="P:meiotic DNA double-strand break formation"/>
    <property type="evidence" value="ECO:0007669"/>
    <property type="project" value="TreeGrafter"/>
</dbReference>
<evidence type="ECO:0000256" key="5">
    <source>
        <dbReference type="ARBA" id="ARBA00022723"/>
    </source>
</evidence>
<evidence type="ECO:0000256" key="1">
    <source>
        <dbReference type="ARBA" id="ARBA00000185"/>
    </source>
</evidence>
<keyword evidence="9 10" id="KW-0413">Isomerase</keyword>
<dbReference type="Pfam" id="PF21180">
    <property type="entry name" value="TOP6A-Spo11_Toprim"/>
    <property type="match status" value="1"/>
</dbReference>
<evidence type="ECO:0000256" key="6">
    <source>
        <dbReference type="ARBA" id="ARBA00022842"/>
    </source>
</evidence>
<dbReference type="CDD" id="cd00223">
    <property type="entry name" value="TOPRIM_TopoIIB_SPO"/>
    <property type="match status" value="1"/>
</dbReference>
<dbReference type="Gene3D" id="1.10.10.10">
    <property type="entry name" value="Winged helix-like DNA-binding domain superfamily/Winged helix DNA-binding domain"/>
    <property type="match status" value="1"/>
</dbReference>
<dbReference type="GO" id="GO:0003677">
    <property type="term" value="F:DNA binding"/>
    <property type="evidence" value="ECO:0007669"/>
    <property type="project" value="UniProtKB-UniRule"/>
</dbReference>
<dbReference type="GO" id="GO:0007131">
    <property type="term" value="P:reciprocal meiotic recombination"/>
    <property type="evidence" value="ECO:0007669"/>
    <property type="project" value="TreeGrafter"/>
</dbReference>
<dbReference type="HOGENOM" id="CLU_037229_0_0_1"/>
<dbReference type="Gene3D" id="3.40.1360.10">
    <property type="match status" value="1"/>
</dbReference>
<evidence type="ECO:0000256" key="7">
    <source>
        <dbReference type="ARBA" id="ARBA00023029"/>
    </source>
</evidence>
<dbReference type="VEuPathDB" id="FungiDB:Z518_00788"/>
<dbReference type="InterPro" id="IPR036078">
    <property type="entry name" value="Spo11/TopoVI_A_sf"/>
</dbReference>
<dbReference type="PROSITE" id="PS52041">
    <property type="entry name" value="TOPO_IIB"/>
    <property type="match status" value="1"/>
</dbReference>
<evidence type="ECO:0000256" key="3">
    <source>
        <dbReference type="ARBA" id="ARBA00006559"/>
    </source>
</evidence>
<evidence type="ECO:0000256" key="10">
    <source>
        <dbReference type="PROSITE-ProRule" id="PRU01385"/>
    </source>
</evidence>
<dbReference type="Proteomes" id="UP000053617">
    <property type="component" value="Unassembled WGS sequence"/>
</dbReference>
<keyword evidence="5" id="KW-0479">Metal-binding</keyword>
<evidence type="ECO:0000256" key="9">
    <source>
        <dbReference type="ARBA" id="ARBA00023235"/>
    </source>
</evidence>
<dbReference type="GO" id="GO:0005524">
    <property type="term" value="F:ATP binding"/>
    <property type="evidence" value="ECO:0007669"/>
    <property type="project" value="InterPro"/>
</dbReference>
<dbReference type="EC" id="5.6.2.2" evidence="4"/>
<dbReference type="InterPro" id="IPR013049">
    <property type="entry name" value="Spo11/TopoVI_A_N"/>
</dbReference>
<comment type="cofactor">
    <cofactor evidence="2">
        <name>Mg(2+)</name>
        <dbReference type="ChEBI" id="CHEBI:18420"/>
    </cofactor>
</comment>